<organism evidence="6 7">
    <name type="scientific">Halanaerobium saccharolyticum</name>
    <dbReference type="NCBI Taxonomy" id="43595"/>
    <lineage>
        <taxon>Bacteria</taxon>
        <taxon>Bacillati</taxon>
        <taxon>Bacillota</taxon>
        <taxon>Clostridia</taxon>
        <taxon>Halanaerobiales</taxon>
        <taxon>Halanaerobiaceae</taxon>
        <taxon>Halanaerobium</taxon>
    </lineage>
</organism>
<dbReference type="Proteomes" id="UP000294697">
    <property type="component" value="Unassembled WGS sequence"/>
</dbReference>
<accession>A0A4R7Z7J2</accession>
<dbReference type="PROSITE" id="PS50932">
    <property type="entry name" value="HTH_LACI_2"/>
    <property type="match status" value="1"/>
</dbReference>
<evidence type="ECO:0000256" key="1">
    <source>
        <dbReference type="ARBA" id="ARBA00023015"/>
    </source>
</evidence>
<reference evidence="6 7" key="1">
    <citation type="submission" date="2019-03" db="EMBL/GenBank/DDBJ databases">
        <title>Subsurface microbial communities from deep shales in Ohio and West Virginia, USA.</title>
        <authorList>
            <person name="Wrighton K."/>
        </authorList>
    </citation>
    <scope>NUCLEOTIDE SEQUENCE [LARGE SCALE GENOMIC DNA]</scope>
    <source>
        <strain evidence="6 7">MSL9.2</strain>
    </source>
</reference>
<dbReference type="SMART" id="SM00354">
    <property type="entry name" value="HTH_LACI"/>
    <property type="match status" value="1"/>
</dbReference>
<dbReference type="GO" id="GO:0003700">
    <property type="term" value="F:DNA-binding transcription factor activity"/>
    <property type="evidence" value="ECO:0007669"/>
    <property type="project" value="TreeGrafter"/>
</dbReference>
<dbReference type="CDD" id="cd06267">
    <property type="entry name" value="PBP1_LacI_sugar_binding-like"/>
    <property type="match status" value="1"/>
</dbReference>
<dbReference type="InterPro" id="IPR028082">
    <property type="entry name" value="Peripla_BP_I"/>
</dbReference>
<dbReference type="PROSITE" id="PS50943">
    <property type="entry name" value="HTH_CROC1"/>
    <property type="match status" value="1"/>
</dbReference>
<protein>
    <submittedName>
        <fullName evidence="6">LacI family transcriptional regulator</fullName>
    </submittedName>
</protein>
<dbReference type="Pfam" id="PF00356">
    <property type="entry name" value="LacI"/>
    <property type="match status" value="1"/>
</dbReference>
<dbReference type="InterPro" id="IPR001761">
    <property type="entry name" value="Peripla_BP/Lac1_sug-bd_dom"/>
</dbReference>
<evidence type="ECO:0000313" key="7">
    <source>
        <dbReference type="Proteomes" id="UP000294697"/>
    </source>
</evidence>
<dbReference type="GO" id="GO:0000976">
    <property type="term" value="F:transcription cis-regulatory region binding"/>
    <property type="evidence" value="ECO:0007669"/>
    <property type="project" value="TreeGrafter"/>
</dbReference>
<dbReference type="PROSITE" id="PS00356">
    <property type="entry name" value="HTH_LACI_1"/>
    <property type="match status" value="1"/>
</dbReference>
<evidence type="ECO:0000313" key="6">
    <source>
        <dbReference type="EMBL" id="TDW06736.1"/>
    </source>
</evidence>
<comment type="caution">
    <text evidence="6">The sequence shown here is derived from an EMBL/GenBank/DDBJ whole genome shotgun (WGS) entry which is preliminary data.</text>
</comment>
<dbReference type="EMBL" id="SODA01000004">
    <property type="protein sequence ID" value="TDW06736.1"/>
    <property type="molecule type" value="Genomic_DNA"/>
</dbReference>
<dbReference type="Pfam" id="PF00532">
    <property type="entry name" value="Peripla_BP_1"/>
    <property type="match status" value="1"/>
</dbReference>
<dbReference type="CDD" id="cd01392">
    <property type="entry name" value="HTH_LacI"/>
    <property type="match status" value="1"/>
</dbReference>
<dbReference type="Gene3D" id="3.40.50.2300">
    <property type="match status" value="2"/>
</dbReference>
<keyword evidence="1" id="KW-0805">Transcription regulation</keyword>
<dbReference type="PRINTS" id="PR00036">
    <property type="entry name" value="HTHLACI"/>
</dbReference>
<evidence type="ECO:0000259" key="4">
    <source>
        <dbReference type="PROSITE" id="PS50932"/>
    </source>
</evidence>
<proteinExistence type="predicted"/>
<evidence type="ECO:0000256" key="2">
    <source>
        <dbReference type="ARBA" id="ARBA00023125"/>
    </source>
</evidence>
<dbReference type="InterPro" id="IPR000843">
    <property type="entry name" value="HTH_LacI"/>
</dbReference>
<dbReference type="SUPFAM" id="SSF53822">
    <property type="entry name" value="Periplasmic binding protein-like I"/>
    <property type="match status" value="1"/>
</dbReference>
<evidence type="ECO:0000256" key="3">
    <source>
        <dbReference type="ARBA" id="ARBA00023163"/>
    </source>
</evidence>
<dbReference type="AlphaFoldDB" id="A0A4R7Z7J2"/>
<keyword evidence="3" id="KW-0804">Transcription</keyword>
<dbReference type="InterPro" id="IPR001387">
    <property type="entry name" value="Cro/C1-type_HTH"/>
</dbReference>
<feature type="domain" description="HTH lacI-type" evidence="4">
    <location>
        <begin position="22"/>
        <end position="76"/>
    </location>
</feature>
<evidence type="ECO:0000259" key="5">
    <source>
        <dbReference type="PROSITE" id="PS50943"/>
    </source>
</evidence>
<keyword evidence="2" id="KW-0238">DNA-binding</keyword>
<dbReference type="Gene3D" id="1.10.260.40">
    <property type="entry name" value="lambda repressor-like DNA-binding domains"/>
    <property type="match status" value="1"/>
</dbReference>
<gene>
    <name evidence="6" type="ORF">C8C77_104130</name>
</gene>
<dbReference type="SUPFAM" id="SSF47413">
    <property type="entry name" value="lambda repressor-like DNA-binding domains"/>
    <property type="match status" value="1"/>
</dbReference>
<feature type="domain" description="HTH cro/C1-type" evidence="5">
    <location>
        <begin position="17"/>
        <end position="66"/>
    </location>
</feature>
<dbReference type="PANTHER" id="PTHR30146:SF109">
    <property type="entry name" value="HTH-TYPE TRANSCRIPTIONAL REGULATOR GALS"/>
    <property type="match status" value="1"/>
</dbReference>
<dbReference type="InterPro" id="IPR010982">
    <property type="entry name" value="Lambda_DNA-bd_dom_sf"/>
</dbReference>
<dbReference type="PANTHER" id="PTHR30146">
    <property type="entry name" value="LACI-RELATED TRANSCRIPTIONAL REPRESSOR"/>
    <property type="match status" value="1"/>
</dbReference>
<sequence>MLNIFNSEMDFIIDWERKNMDVTMKDVAKLAGVSLSTVSRVLNDSSLVREETARKVKKAVDKLDYQINDSARILRTNTSNLIGVIGAGMERPFLANLLKGIEAEARERGFALIYGDSDGELEKEQSYLNIMKQKKIDGIILITTNYYNDLLSIVKNYKIPVVFASGYINDPEISCVTVDNVAAAYDVVEYLCQVGHQDIAFIKGPDLDLLASQERLRGVKLALRLSDIEYDPKRFIEGDFTFESGYSAAKKIINKFPDVTAIFAFNDEMAVGVISYLKEHNIKVPEDISVVGFDGIELGKYIDPALTTIKQSGYQLGLRSIEILNRVINQEKIEDNKVFIPHKLVVRESTNKLNEFTTNKEVISNNRG</sequence>
<name>A0A4R7Z7J2_9FIRM</name>